<protein>
    <submittedName>
        <fullName evidence="1">Uncharacterized protein</fullName>
    </submittedName>
</protein>
<dbReference type="EMBL" id="JBBNAG010000013">
    <property type="protein sequence ID" value="KAK9083063.1"/>
    <property type="molecule type" value="Genomic_DNA"/>
</dbReference>
<accession>A0AAP0E5K7</accession>
<comment type="caution">
    <text evidence="1">The sequence shown here is derived from an EMBL/GenBank/DDBJ whole genome shotgun (WGS) entry which is preliminary data.</text>
</comment>
<sequence length="62" mass="6941">MNLRDLKTNDGQTEDVNQCLEEYFGCVTADSPSIWSKFVPGLNSVLTLQAPSDASWENLDEF</sequence>
<dbReference type="AlphaFoldDB" id="A0AAP0E5K7"/>
<proteinExistence type="predicted"/>
<organism evidence="1 2">
    <name type="scientific">Stephania cephalantha</name>
    <dbReference type="NCBI Taxonomy" id="152367"/>
    <lineage>
        <taxon>Eukaryota</taxon>
        <taxon>Viridiplantae</taxon>
        <taxon>Streptophyta</taxon>
        <taxon>Embryophyta</taxon>
        <taxon>Tracheophyta</taxon>
        <taxon>Spermatophyta</taxon>
        <taxon>Magnoliopsida</taxon>
        <taxon>Ranunculales</taxon>
        <taxon>Menispermaceae</taxon>
        <taxon>Menispermoideae</taxon>
        <taxon>Cissampelideae</taxon>
        <taxon>Stephania</taxon>
    </lineage>
</organism>
<keyword evidence="2" id="KW-1185">Reference proteome</keyword>
<dbReference type="Proteomes" id="UP001419268">
    <property type="component" value="Unassembled WGS sequence"/>
</dbReference>
<name>A0AAP0E5K7_9MAGN</name>
<evidence type="ECO:0000313" key="1">
    <source>
        <dbReference type="EMBL" id="KAK9083063.1"/>
    </source>
</evidence>
<gene>
    <name evidence="1" type="ORF">Scep_029534</name>
</gene>
<evidence type="ECO:0000313" key="2">
    <source>
        <dbReference type="Proteomes" id="UP001419268"/>
    </source>
</evidence>
<reference evidence="1 2" key="1">
    <citation type="submission" date="2024-01" db="EMBL/GenBank/DDBJ databases">
        <title>Genome assemblies of Stephania.</title>
        <authorList>
            <person name="Yang L."/>
        </authorList>
    </citation>
    <scope>NUCLEOTIDE SEQUENCE [LARGE SCALE GENOMIC DNA]</scope>
    <source>
        <strain evidence="1">JXDWG</strain>
        <tissue evidence="1">Leaf</tissue>
    </source>
</reference>